<feature type="compositionally biased region" description="Low complexity" evidence="1">
    <location>
        <begin position="725"/>
        <end position="736"/>
    </location>
</feature>
<feature type="compositionally biased region" description="Polar residues" evidence="1">
    <location>
        <begin position="326"/>
        <end position="338"/>
    </location>
</feature>
<feature type="compositionally biased region" description="Low complexity" evidence="1">
    <location>
        <begin position="1070"/>
        <end position="1086"/>
    </location>
</feature>
<protein>
    <submittedName>
        <fullName evidence="2">Uncharacterized protein</fullName>
    </submittedName>
</protein>
<feature type="compositionally biased region" description="Basic residues" evidence="1">
    <location>
        <begin position="312"/>
        <end position="324"/>
    </location>
</feature>
<reference evidence="2" key="1">
    <citation type="submission" date="2021-11" db="EMBL/GenBank/DDBJ databases">
        <authorList>
            <person name="Herlambang A."/>
            <person name="Guo Y."/>
            <person name="Takashima Y."/>
            <person name="Nishizawa T."/>
        </authorList>
    </citation>
    <scope>NUCLEOTIDE SEQUENCE</scope>
    <source>
        <strain evidence="2">E1425</strain>
    </source>
</reference>
<feature type="compositionally biased region" description="Basic and acidic residues" evidence="1">
    <location>
        <begin position="676"/>
        <end position="700"/>
    </location>
</feature>
<reference evidence="2" key="2">
    <citation type="journal article" date="2022" name="Microbiol. Resour. Announc.">
        <title>Whole-Genome Sequence of Entomortierella parvispora E1425, a Mucoromycotan Fungus Associated with Burkholderiaceae-Related Endosymbiotic Bacteria.</title>
        <authorList>
            <person name="Herlambang A."/>
            <person name="Guo Y."/>
            <person name="Takashima Y."/>
            <person name="Narisawa K."/>
            <person name="Ohta H."/>
            <person name="Nishizawa T."/>
        </authorList>
    </citation>
    <scope>NUCLEOTIDE SEQUENCE</scope>
    <source>
        <strain evidence="2">E1425</strain>
    </source>
</reference>
<keyword evidence="3" id="KW-1185">Reference proteome</keyword>
<evidence type="ECO:0000313" key="2">
    <source>
        <dbReference type="EMBL" id="GJJ72999.1"/>
    </source>
</evidence>
<feature type="region of interest" description="Disordered" evidence="1">
    <location>
        <begin position="107"/>
        <end position="219"/>
    </location>
</feature>
<feature type="compositionally biased region" description="Basic residues" evidence="1">
    <location>
        <begin position="134"/>
        <end position="147"/>
    </location>
</feature>
<sequence length="1408" mass="156377">MTSAPGRPDRSMDWFANLKEQQIATLSQTWDALEKIPSQSEIQFLGTVTRLQEDQVLWWFHARANHASVSKVFQQRRREGASENDTLILPALKEHALFQRYRKGDPIRQREITKKPDACSTAGCSTAGVPGPAPKRKPGPKSARTARSKAAAAPAEPAEPTEPIATKRRREATGPISDKDEPTASKIRNRRAQTPDRSSTTTPSPKRIRSSASTLTDSTRVAVSSLLIRVESTEPAIEEDLVMESGKIITTTSASPKVLGRSATSLSPEPDARKQLKTTRGGFSKEGNTTEVKDQDNGENIPEEQTEPTTSRPRRGTRNRRHSHPTSTTQDNDISNNLKPAPVAEEVSPSTTADTALTTEKSTGLRRRGRSVARAAETNPIAPAGTRRRGRSTVRTTAANNTTTEPAVTQQHVSGESRVVETSPGAEEITETCPGGQSTEKATGVNSVLAKLVTTRQRSRSAARVTEGSSTQASPSHERGRSKVRVAEKAISLASPKTPRTRGRSKATETRKITPTQLTGSTEHEQSMSGVADAVFPSSEPPDSRRRSRSTTRASWVDDLNMYAAIVPKFRTKISVASSQEPTPAGVETVSEDSGTQFSASIRDPRIAYGSPDVASATTANRDTLLLDMSVDSAQPLLSSRVVIPLFPVLHPGLSSDPRISHAVHMGPIPQPLGKQEIERLESRGRDAVRREQERERLEREDEERDEMERILRQSAPMERPWTPSPKSLSRSSPNSCTRSPTMFETIPSLATPPSLPENIRHIRGGSKGHSDAFERPFSTLEPPHPLDTHEWNRSPLGTQPANQWIEPSGPINIQLGSTRKSSESWIDPSRGVDDSWNKLAGVHRRSNDILDQHPSTSSHRQIQDDHRTRSPNGRQSQDGYHGRNDSRTYSRRESRYERREGRSRSRSDRQSRQERHESQSREDRHENRSEVRSDRESRHEHGDGHSRDRSDRHSRQEPPDSRSRDQSDRNSRHEHGGGHSRDRSDRHSRQEPHDSRSRDQSDRKSRRDHGDSYSRDRSDRKSRHERPRSHTHNKSRRDRQTGRSRSRSPRRSHRRSRHTSHSSNRHSSLRQASPRQSPPRESSSSHYEHHSSRQNDGDQNMGDIAASRHHQGPLQHAQPIVDIAEIIDAPQILMVAEKARSIRRSIGEVEHACRESDLIMELEEKTDPRKFKDSEGPKVLTIKDRDMTEQPPTIAAEAQLDVKHHSEAEGSPVRQSSSHSTRNYRSRQSSPAVLEADLQYGDRPKPLEAPTDAPVQVPLVVKDRPPKSSQIQRMSMPDLETLASSVRQHQSGIESTAKDENNSPIDPTVHSRQSSSASTSTLTSISSSTSTSTASSTGPLARHPPRQSGLSADSPGTDEPGVPEESTEGGSKPKADIEKVVPVPQTATGIPERPRRKKKGMREIRDD</sequence>
<feature type="compositionally biased region" description="Basic and acidic residues" evidence="1">
    <location>
        <begin position="107"/>
        <end position="117"/>
    </location>
</feature>
<gene>
    <name evidence="2" type="ORF">EMPS_05357</name>
</gene>
<feature type="compositionally biased region" description="Basic residues" evidence="1">
    <location>
        <begin position="1021"/>
        <end position="1069"/>
    </location>
</feature>
<feature type="region of interest" description="Disordered" evidence="1">
    <location>
        <begin position="249"/>
        <end position="552"/>
    </location>
</feature>
<feature type="region of interest" description="Disordered" evidence="1">
    <location>
        <begin position="577"/>
        <end position="604"/>
    </location>
</feature>
<evidence type="ECO:0000313" key="3">
    <source>
        <dbReference type="Proteomes" id="UP000827284"/>
    </source>
</evidence>
<feature type="compositionally biased region" description="Low complexity" evidence="1">
    <location>
        <begin position="1315"/>
        <end position="1338"/>
    </location>
</feature>
<feature type="compositionally biased region" description="Polar residues" evidence="1">
    <location>
        <begin position="435"/>
        <end position="446"/>
    </location>
</feature>
<feature type="compositionally biased region" description="Polar residues" evidence="1">
    <location>
        <begin position="1283"/>
        <end position="1295"/>
    </location>
</feature>
<feature type="compositionally biased region" description="Low complexity" evidence="1">
    <location>
        <begin position="393"/>
        <end position="404"/>
    </location>
</feature>
<feature type="compositionally biased region" description="Low complexity" evidence="1">
    <location>
        <begin position="148"/>
        <end position="164"/>
    </location>
</feature>
<feature type="compositionally biased region" description="Polar residues" evidence="1">
    <location>
        <begin position="405"/>
        <end position="414"/>
    </location>
</feature>
<comment type="caution">
    <text evidence="2">The sequence shown here is derived from an EMBL/GenBank/DDBJ whole genome shotgun (WGS) entry which is preliminary data.</text>
</comment>
<dbReference type="Proteomes" id="UP000827284">
    <property type="component" value="Unassembled WGS sequence"/>
</dbReference>
<proteinExistence type="predicted"/>
<feature type="compositionally biased region" description="Polar residues" evidence="1">
    <location>
        <begin position="1303"/>
        <end position="1314"/>
    </location>
</feature>
<feature type="compositionally biased region" description="Basic and acidic residues" evidence="1">
    <location>
        <begin position="881"/>
        <end position="1020"/>
    </location>
</feature>
<feature type="compositionally biased region" description="Polar residues" evidence="1">
    <location>
        <begin position="348"/>
        <end position="362"/>
    </location>
</feature>
<feature type="compositionally biased region" description="Basic and acidic residues" evidence="1">
    <location>
        <begin position="1087"/>
        <end position="1097"/>
    </location>
</feature>
<evidence type="ECO:0000256" key="1">
    <source>
        <dbReference type="SAM" id="MobiDB-lite"/>
    </source>
</evidence>
<feature type="compositionally biased region" description="Basic and acidic residues" evidence="1">
    <location>
        <begin position="476"/>
        <end position="488"/>
    </location>
</feature>
<accession>A0A9P3LWF3</accession>
<dbReference type="EMBL" id="BQFW01000007">
    <property type="protein sequence ID" value="GJJ72999.1"/>
    <property type="molecule type" value="Genomic_DNA"/>
</dbReference>
<feature type="compositionally biased region" description="Low complexity" evidence="1">
    <location>
        <begin position="195"/>
        <end position="205"/>
    </location>
</feature>
<name>A0A9P3LWF3_9FUNG</name>
<feature type="compositionally biased region" description="Polar residues" evidence="1">
    <location>
        <begin position="1214"/>
        <end position="1232"/>
    </location>
</feature>
<feature type="region of interest" description="Disordered" evidence="1">
    <location>
        <begin position="666"/>
        <end position="1116"/>
    </location>
</feature>
<organism evidence="2 3">
    <name type="scientific">Entomortierella parvispora</name>
    <dbReference type="NCBI Taxonomy" id="205924"/>
    <lineage>
        <taxon>Eukaryota</taxon>
        <taxon>Fungi</taxon>
        <taxon>Fungi incertae sedis</taxon>
        <taxon>Mucoromycota</taxon>
        <taxon>Mortierellomycotina</taxon>
        <taxon>Mortierellomycetes</taxon>
        <taxon>Mortierellales</taxon>
        <taxon>Mortierellaceae</taxon>
        <taxon>Entomortierella</taxon>
    </lineage>
</organism>
<feature type="region of interest" description="Disordered" evidence="1">
    <location>
        <begin position="1205"/>
        <end position="1408"/>
    </location>
</feature>